<protein>
    <recommendedName>
        <fullName evidence="1">Ribosomal RNA large subunit methyltransferase K/L-like methyltransferase domain-containing protein</fullName>
    </recommendedName>
</protein>
<keyword evidence="3" id="KW-1185">Reference proteome</keyword>
<comment type="caution">
    <text evidence="2">The sequence shown here is derived from an EMBL/GenBank/DDBJ whole genome shotgun (WGS) entry which is preliminary data.</text>
</comment>
<dbReference type="Pfam" id="PF01170">
    <property type="entry name" value="UPF0020"/>
    <property type="match status" value="1"/>
</dbReference>
<dbReference type="PANTHER" id="PTHR14911">
    <property type="entry name" value="THUMP DOMAIN-CONTAINING"/>
    <property type="match status" value="1"/>
</dbReference>
<dbReference type="PANTHER" id="PTHR14911:SF13">
    <property type="entry name" value="TRNA (GUANINE(6)-N2)-METHYLTRANSFERASE THUMP3"/>
    <property type="match status" value="1"/>
</dbReference>
<evidence type="ECO:0000313" key="2">
    <source>
        <dbReference type="EMBL" id="GAA5805629.1"/>
    </source>
</evidence>
<organism evidence="2 3">
    <name type="scientific">Helicostylum pulchrum</name>
    <dbReference type="NCBI Taxonomy" id="562976"/>
    <lineage>
        <taxon>Eukaryota</taxon>
        <taxon>Fungi</taxon>
        <taxon>Fungi incertae sedis</taxon>
        <taxon>Mucoromycota</taxon>
        <taxon>Mucoromycotina</taxon>
        <taxon>Mucoromycetes</taxon>
        <taxon>Mucorales</taxon>
        <taxon>Mucorineae</taxon>
        <taxon>Mucoraceae</taxon>
        <taxon>Helicostylum</taxon>
    </lineage>
</organism>
<name>A0ABP9YF96_9FUNG</name>
<dbReference type="Gene3D" id="3.40.50.150">
    <property type="entry name" value="Vaccinia Virus protein VP39"/>
    <property type="match status" value="1"/>
</dbReference>
<accession>A0ABP9YF96</accession>
<dbReference type="InterPro" id="IPR029063">
    <property type="entry name" value="SAM-dependent_MTases_sf"/>
</dbReference>
<evidence type="ECO:0000259" key="1">
    <source>
        <dbReference type="Pfam" id="PF01170"/>
    </source>
</evidence>
<feature type="domain" description="Ribosomal RNA large subunit methyltransferase K/L-like methyltransferase" evidence="1">
    <location>
        <begin position="207"/>
        <end position="356"/>
    </location>
</feature>
<dbReference type="InterPro" id="IPR000241">
    <property type="entry name" value="RlmKL-like_Mtase"/>
</dbReference>
<proteinExistence type="predicted"/>
<dbReference type="SUPFAM" id="SSF53335">
    <property type="entry name" value="S-adenosyl-L-methionine-dependent methyltransferases"/>
    <property type="match status" value="1"/>
</dbReference>
<dbReference type="EMBL" id="BAABUJ010000048">
    <property type="protein sequence ID" value="GAA5805629.1"/>
    <property type="molecule type" value="Genomic_DNA"/>
</dbReference>
<reference evidence="2 3" key="1">
    <citation type="submission" date="2024-04" db="EMBL/GenBank/DDBJ databases">
        <title>genome sequences of Mucor flavus KT1a and Helicostylum pulchrum KT1b strains isolation_sourced from the surface of a dry-aged beef.</title>
        <authorList>
            <person name="Toyotome T."/>
            <person name="Hosono M."/>
            <person name="Torimaru M."/>
            <person name="Fukuda K."/>
            <person name="Mikami N."/>
        </authorList>
    </citation>
    <scope>NUCLEOTIDE SEQUENCE [LARGE SCALE GENOMIC DNA]</scope>
    <source>
        <strain evidence="2 3">KT1b</strain>
    </source>
</reference>
<sequence>MDIHILFHVPKGLEFIAVKDIEASLSHETILKNPKYSWETRTGRIHLHCTVDNLHQLKDYLLNRVQLLCIYSVTLVASESVVPADIFAEIQPTYDYIINQSKQALWSSVIDEKNDDVTFRATFTKERVKHKAPSQSMAGCAGFGFNTVSPFESWKAKMTEYQYNIIGILYQTSDSTILSRFSNHSNKDAVILLLGVELPLKDQKQRNRVYYGRTSMNPAIAYCLVKLADPKPGQLVLDMCCGTGTIPIEGASLYKDVFWLGAEIRSDTLTEKAQGNLLHCSFKNMDLMLGDGRKMCYRPGVIDTIISDWPWGIRENSYSQIKAMYPKFMKQMWIALKTYGKAYIVTQGHKIMTYVLKYDWCDSMWNTDEIIPIGIGGLDVYLYILSKKPNPSFVPQDIYNHVHPLSLKA</sequence>
<gene>
    <name evidence="2" type="ORF">HPULCUR_011150</name>
</gene>
<evidence type="ECO:0000313" key="3">
    <source>
        <dbReference type="Proteomes" id="UP001476247"/>
    </source>
</evidence>
<dbReference type="Proteomes" id="UP001476247">
    <property type="component" value="Unassembled WGS sequence"/>
</dbReference>